<dbReference type="FunFam" id="3.40.1010.10:FF:000001">
    <property type="entry name" value="Siroheme synthase"/>
    <property type="match status" value="1"/>
</dbReference>
<evidence type="ECO:0000259" key="14">
    <source>
        <dbReference type="Pfam" id="PF00590"/>
    </source>
</evidence>
<keyword evidence="5 13" id="KW-0808">Transferase</keyword>
<dbReference type="OrthoDB" id="9815856at2"/>
<dbReference type="GO" id="GO:0009236">
    <property type="term" value="P:cobalamin biosynthetic process"/>
    <property type="evidence" value="ECO:0007669"/>
    <property type="project" value="UniProtKB-KW"/>
</dbReference>
<dbReference type="Gene3D" id="3.30.950.10">
    <property type="entry name" value="Methyltransferase, Cobalt-precorrin-4 Transmethylase, Domain 2"/>
    <property type="match status" value="1"/>
</dbReference>
<dbReference type="PANTHER" id="PTHR45790">
    <property type="entry name" value="SIROHEME SYNTHASE-RELATED"/>
    <property type="match status" value="1"/>
</dbReference>
<comment type="caution">
    <text evidence="15">The sequence shown here is derived from an EMBL/GenBank/DDBJ whole genome shotgun (WGS) entry which is preliminary data.</text>
</comment>
<comment type="pathway">
    <text evidence="12">Cofactor biosynthesis; adenosylcobalamin biosynthesis; precorrin-2 from uroporphyrinogen III: step 1/1.</text>
</comment>
<dbReference type="PANTHER" id="PTHR45790:SF1">
    <property type="entry name" value="SIROHEME SYNTHASE"/>
    <property type="match status" value="1"/>
</dbReference>
<name>A4BTI9_9GAMM</name>
<comment type="similarity">
    <text evidence="1 13">Belongs to the precorrin methyltransferase family.</text>
</comment>
<organism evidence="15 16">
    <name type="scientific">Nitrococcus mobilis Nb-231</name>
    <dbReference type="NCBI Taxonomy" id="314278"/>
    <lineage>
        <taxon>Bacteria</taxon>
        <taxon>Pseudomonadati</taxon>
        <taxon>Pseudomonadota</taxon>
        <taxon>Gammaproteobacteria</taxon>
        <taxon>Chromatiales</taxon>
        <taxon>Ectothiorhodospiraceae</taxon>
        <taxon>Nitrococcus</taxon>
    </lineage>
</organism>
<dbReference type="GO" id="GO:0019354">
    <property type="term" value="P:siroheme biosynthetic process"/>
    <property type="evidence" value="ECO:0007669"/>
    <property type="project" value="UniProtKB-UniPathway"/>
</dbReference>
<dbReference type="Gene3D" id="3.40.1010.10">
    <property type="entry name" value="Cobalt-precorrin-4 Transmethylase, Domain 1"/>
    <property type="match status" value="1"/>
</dbReference>
<dbReference type="InterPro" id="IPR035996">
    <property type="entry name" value="4pyrrol_Methylase_sf"/>
</dbReference>
<dbReference type="InterPro" id="IPR006366">
    <property type="entry name" value="CobA/CysG_C"/>
</dbReference>
<evidence type="ECO:0000256" key="1">
    <source>
        <dbReference type="ARBA" id="ARBA00005879"/>
    </source>
</evidence>
<dbReference type="InterPro" id="IPR050161">
    <property type="entry name" value="Siro_Cobalamin_biosynth"/>
</dbReference>
<dbReference type="GO" id="GO:0032259">
    <property type="term" value="P:methylation"/>
    <property type="evidence" value="ECO:0007669"/>
    <property type="project" value="UniProtKB-KW"/>
</dbReference>
<dbReference type="InterPro" id="IPR003043">
    <property type="entry name" value="Uropor_MeTrfase_CS"/>
</dbReference>
<gene>
    <name evidence="15" type="ORF">NB231_00130</name>
</gene>
<keyword evidence="4 13" id="KW-0489">Methyltransferase</keyword>
<dbReference type="InterPro" id="IPR014776">
    <property type="entry name" value="4pyrrole_Mease_sub2"/>
</dbReference>
<dbReference type="InterPro" id="IPR014777">
    <property type="entry name" value="4pyrrole_Mease_sub1"/>
</dbReference>
<dbReference type="GO" id="GO:0016829">
    <property type="term" value="F:lyase activity"/>
    <property type="evidence" value="ECO:0007669"/>
    <property type="project" value="UniProtKB-KW"/>
</dbReference>
<keyword evidence="16" id="KW-1185">Reference proteome</keyword>
<dbReference type="STRING" id="314278.NB231_00130"/>
<dbReference type="GO" id="GO:0016491">
    <property type="term" value="F:oxidoreductase activity"/>
    <property type="evidence" value="ECO:0007669"/>
    <property type="project" value="UniProtKB-KW"/>
</dbReference>
<evidence type="ECO:0000256" key="7">
    <source>
        <dbReference type="ARBA" id="ARBA00023002"/>
    </source>
</evidence>
<dbReference type="EMBL" id="AAOF01000014">
    <property type="protein sequence ID" value="EAR20945.1"/>
    <property type="molecule type" value="Genomic_DNA"/>
</dbReference>
<dbReference type="CDD" id="cd11642">
    <property type="entry name" value="SUMT"/>
    <property type="match status" value="1"/>
</dbReference>
<evidence type="ECO:0000313" key="16">
    <source>
        <dbReference type="Proteomes" id="UP000003374"/>
    </source>
</evidence>
<keyword evidence="9" id="KW-0627">Porphyrin biosynthesis</keyword>
<dbReference type="InterPro" id="IPR000878">
    <property type="entry name" value="4pyrrol_Mease"/>
</dbReference>
<keyword evidence="6" id="KW-0949">S-adenosyl-L-methionine</keyword>
<dbReference type="SUPFAM" id="SSF53790">
    <property type="entry name" value="Tetrapyrrole methylase"/>
    <property type="match status" value="1"/>
</dbReference>
<dbReference type="Pfam" id="PF00590">
    <property type="entry name" value="TP_methylase"/>
    <property type="match status" value="1"/>
</dbReference>
<keyword evidence="3" id="KW-0169">Cobalamin biosynthesis</keyword>
<evidence type="ECO:0000256" key="3">
    <source>
        <dbReference type="ARBA" id="ARBA00022573"/>
    </source>
</evidence>
<dbReference type="AlphaFoldDB" id="A4BTI9"/>
<dbReference type="NCBIfam" id="TIGR01469">
    <property type="entry name" value="cobA_cysG_Cterm"/>
    <property type="match status" value="1"/>
</dbReference>
<dbReference type="UniPathway" id="UPA00262">
    <property type="reaction ID" value="UER00211"/>
</dbReference>
<proteinExistence type="inferred from homology"/>
<dbReference type="Proteomes" id="UP000003374">
    <property type="component" value="Unassembled WGS sequence"/>
</dbReference>
<dbReference type="NCBIfam" id="NF004790">
    <property type="entry name" value="PRK06136.1"/>
    <property type="match status" value="1"/>
</dbReference>
<evidence type="ECO:0000256" key="12">
    <source>
        <dbReference type="ARBA" id="ARBA00060548"/>
    </source>
</evidence>
<evidence type="ECO:0000256" key="10">
    <source>
        <dbReference type="ARBA" id="ARBA00023268"/>
    </source>
</evidence>
<evidence type="ECO:0000256" key="8">
    <source>
        <dbReference type="ARBA" id="ARBA00023239"/>
    </source>
</evidence>
<evidence type="ECO:0000256" key="9">
    <source>
        <dbReference type="ARBA" id="ARBA00023244"/>
    </source>
</evidence>
<feature type="domain" description="Tetrapyrrole methylase" evidence="14">
    <location>
        <begin position="5"/>
        <end position="215"/>
    </location>
</feature>
<protein>
    <recommendedName>
        <fullName evidence="2">uroporphyrinogen-III C-methyltransferase</fullName>
        <ecNumber evidence="2">2.1.1.107</ecNumber>
    </recommendedName>
</protein>
<dbReference type="EC" id="2.1.1.107" evidence="2"/>
<evidence type="ECO:0000256" key="11">
    <source>
        <dbReference type="ARBA" id="ARBA00025705"/>
    </source>
</evidence>
<reference evidence="15 16" key="1">
    <citation type="submission" date="2006-02" db="EMBL/GenBank/DDBJ databases">
        <authorList>
            <person name="Waterbury J."/>
            <person name="Ferriera S."/>
            <person name="Johnson J."/>
            <person name="Kravitz S."/>
            <person name="Halpern A."/>
            <person name="Remington K."/>
            <person name="Beeson K."/>
            <person name="Tran B."/>
            <person name="Rogers Y.-H."/>
            <person name="Friedman R."/>
            <person name="Venter J.C."/>
        </authorList>
    </citation>
    <scope>NUCLEOTIDE SEQUENCE [LARGE SCALE GENOMIC DNA]</scope>
    <source>
        <strain evidence="15 16">Nb-231</strain>
    </source>
</reference>
<keyword evidence="10" id="KW-0511">Multifunctional enzyme</keyword>
<accession>A4BTI9</accession>
<comment type="pathway">
    <text evidence="11">Porphyrin-containing compound metabolism; siroheme biosynthesis; precorrin-2 from uroporphyrinogen III: step 1/1.</text>
</comment>
<evidence type="ECO:0000256" key="5">
    <source>
        <dbReference type="ARBA" id="ARBA00022679"/>
    </source>
</evidence>
<keyword evidence="7" id="KW-0560">Oxidoreductase</keyword>
<evidence type="ECO:0000256" key="4">
    <source>
        <dbReference type="ARBA" id="ARBA00022603"/>
    </source>
</evidence>
<dbReference type="GO" id="GO:0004851">
    <property type="term" value="F:uroporphyrin-III C-methyltransferase activity"/>
    <property type="evidence" value="ECO:0007669"/>
    <property type="project" value="UniProtKB-EC"/>
</dbReference>
<dbReference type="PROSITE" id="PS00840">
    <property type="entry name" value="SUMT_2"/>
    <property type="match status" value="1"/>
</dbReference>
<sequence length="256" mass="27537">MIGEVYLIGGGPGDPDLLTLRALRLLRRADVVLYDRLVAPAIVKMARIDAERIYVGKCRDQHPVPQEEISAILVRLARQGKRVARLKGGDPFIFGRGGEEVDSLVAEGIPFQVVPGITAANGCAAYAGIPLTHRDYAQSCVFVTGHHKANGELAVDFEALVRPGQTVVLYMGLTGLAQLAAGLIGHGMRADMPAALIQQGTTARQRVLIAPLCELPQQAVEQAIQPPTLIIVGEVVRLRERLAWFKSAAEADKTPD</sequence>
<evidence type="ECO:0000256" key="2">
    <source>
        <dbReference type="ARBA" id="ARBA00012162"/>
    </source>
</evidence>
<dbReference type="eggNOG" id="COG0007">
    <property type="taxonomic scope" value="Bacteria"/>
</dbReference>
<keyword evidence="8" id="KW-0456">Lyase</keyword>
<evidence type="ECO:0000313" key="15">
    <source>
        <dbReference type="EMBL" id="EAR20945.1"/>
    </source>
</evidence>
<dbReference type="HOGENOM" id="CLU_011276_7_0_6"/>
<evidence type="ECO:0000256" key="6">
    <source>
        <dbReference type="ARBA" id="ARBA00022691"/>
    </source>
</evidence>
<dbReference type="FunFam" id="3.30.950.10:FF:000001">
    <property type="entry name" value="Siroheme synthase"/>
    <property type="match status" value="1"/>
</dbReference>
<evidence type="ECO:0000256" key="13">
    <source>
        <dbReference type="RuleBase" id="RU003960"/>
    </source>
</evidence>